<sequence length="64" mass="6891">MNLPGMNDALAVISTSTDNIDVMYEVIRERANAEGLAVDDLQLEQCLPARNCGGPKSRCSGPIR</sequence>
<proteinExistence type="predicted"/>
<dbReference type="Proteomes" id="UP000620046">
    <property type="component" value="Unassembled WGS sequence"/>
</dbReference>
<keyword evidence="2" id="KW-1185">Reference proteome</keyword>
<accession>A0ABQ1FP56</accession>
<dbReference type="EMBL" id="BMJA01000001">
    <property type="protein sequence ID" value="GGA22176.1"/>
    <property type="molecule type" value="Genomic_DNA"/>
</dbReference>
<comment type="caution">
    <text evidence="1">The sequence shown here is derived from an EMBL/GenBank/DDBJ whole genome shotgun (WGS) entry which is preliminary data.</text>
</comment>
<evidence type="ECO:0000313" key="1">
    <source>
        <dbReference type="EMBL" id="GGA22176.1"/>
    </source>
</evidence>
<reference evidence="2" key="1">
    <citation type="journal article" date="2019" name="Int. J. Syst. Evol. Microbiol.">
        <title>The Global Catalogue of Microorganisms (GCM) 10K type strain sequencing project: providing services to taxonomists for standard genome sequencing and annotation.</title>
        <authorList>
            <consortium name="The Broad Institute Genomics Platform"/>
            <consortium name="The Broad Institute Genome Sequencing Center for Infectious Disease"/>
            <person name="Wu L."/>
            <person name="Ma J."/>
        </authorList>
    </citation>
    <scope>NUCLEOTIDE SEQUENCE [LARGE SCALE GENOMIC DNA]</scope>
    <source>
        <strain evidence="2">CGMCC 1.15439</strain>
    </source>
</reference>
<evidence type="ECO:0000313" key="2">
    <source>
        <dbReference type="Proteomes" id="UP000620046"/>
    </source>
</evidence>
<organism evidence="1 2">
    <name type="scientific">Dyella nitratireducens</name>
    <dbReference type="NCBI Taxonomy" id="1849580"/>
    <lineage>
        <taxon>Bacteria</taxon>
        <taxon>Pseudomonadati</taxon>
        <taxon>Pseudomonadota</taxon>
        <taxon>Gammaproteobacteria</taxon>
        <taxon>Lysobacterales</taxon>
        <taxon>Rhodanobacteraceae</taxon>
        <taxon>Dyella</taxon>
    </lineage>
</organism>
<gene>
    <name evidence="1" type="ORF">GCM10010981_07960</name>
</gene>
<protein>
    <submittedName>
        <fullName evidence="1">Uncharacterized protein</fullName>
    </submittedName>
</protein>
<name>A0ABQ1FP56_9GAMM</name>